<proteinExistence type="predicted"/>
<dbReference type="Gene3D" id="3.40.50.300">
    <property type="entry name" value="P-loop containing nucleotide triphosphate hydrolases"/>
    <property type="match status" value="1"/>
</dbReference>
<dbReference type="InterPro" id="IPR025420">
    <property type="entry name" value="DUF4143"/>
</dbReference>
<dbReference type="InterPro" id="IPR041682">
    <property type="entry name" value="AAA_14"/>
</dbReference>
<dbReference type="RefSeq" id="WP_090391521.1">
    <property type="nucleotide sequence ID" value="NZ_FMZO01000010.1"/>
</dbReference>
<evidence type="ECO:0000259" key="1">
    <source>
        <dbReference type="SMART" id="SM00382"/>
    </source>
</evidence>
<dbReference type="OrthoDB" id="9778168at2"/>
<evidence type="ECO:0000313" key="3">
    <source>
        <dbReference type="Proteomes" id="UP000198757"/>
    </source>
</evidence>
<feature type="domain" description="AAA+ ATPase" evidence="1">
    <location>
        <begin position="16"/>
        <end position="131"/>
    </location>
</feature>
<dbReference type="Pfam" id="PF13635">
    <property type="entry name" value="DUF4143"/>
    <property type="match status" value="1"/>
</dbReference>
<dbReference type="AlphaFoldDB" id="A0A1G6VV78"/>
<name>A0A1G6VV78_NIADE</name>
<dbReference type="PANTHER" id="PTHR43566:SF2">
    <property type="entry name" value="DUF4143 DOMAIN-CONTAINING PROTEIN"/>
    <property type="match status" value="1"/>
</dbReference>
<dbReference type="Pfam" id="PF13173">
    <property type="entry name" value="AAA_14"/>
    <property type="match status" value="1"/>
</dbReference>
<dbReference type="PANTHER" id="PTHR43566">
    <property type="entry name" value="CONSERVED PROTEIN"/>
    <property type="match status" value="1"/>
</dbReference>
<organism evidence="2 3">
    <name type="scientific">Niabella drilacis (strain DSM 25811 / CCM 8410 / CCUG 62505 / LMG 26954 / E90)</name>
    <dbReference type="NCBI Taxonomy" id="1285928"/>
    <lineage>
        <taxon>Bacteria</taxon>
        <taxon>Pseudomonadati</taxon>
        <taxon>Bacteroidota</taxon>
        <taxon>Chitinophagia</taxon>
        <taxon>Chitinophagales</taxon>
        <taxon>Chitinophagaceae</taxon>
        <taxon>Niabella</taxon>
    </lineage>
</organism>
<accession>A0A1G6VV78</accession>
<dbReference type="STRING" id="1285928.SAMN04487894_110165"/>
<evidence type="ECO:0000313" key="2">
    <source>
        <dbReference type="EMBL" id="SDD57499.1"/>
    </source>
</evidence>
<dbReference type="InterPro" id="IPR027417">
    <property type="entry name" value="P-loop_NTPase"/>
</dbReference>
<dbReference type="SUPFAM" id="SSF52540">
    <property type="entry name" value="P-loop containing nucleoside triphosphate hydrolases"/>
    <property type="match status" value="1"/>
</dbReference>
<dbReference type="Proteomes" id="UP000198757">
    <property type="component" value="Unassembled WGS sequence"/>
</dbReference>
<dbReference type="InterPro" id="IPR003593">
    <property type="entry name" value="AAA+_ATPase"/>
</dbReference>
<gene>
    <name evidence="2" type="ORF">SAMN04487894_110165</name>
</gene>
<reference evidence="3" key="1">
    <citation type="submission" date="2016-10" db="EMBL/GenBank/DDBJ databases">
        <authorList>
            <person name="Varghese N."/>
            <person name="Submissions S."/>
        </authorList>
    </citation>
    <scope>NUCLEOTIDE SEQUENCE [LARGE SCALE GENOMIC DNA]</scope>
    <source>
        <strain evidence="3">DSM 25811 / CCM 8410 / LMG 26954 / E90</strain>
    </source>
</reference>
<sequence>MIQRNLEAEILKLLKQFPAVAILGPRQVGKTTLAKRLARHTGKACIYLDIEKPSDQLKLSDAETYLRFHSNKLVVLDEVQYLPALFSTLRPLIDEKRKAGRYLLTGSASPALIKGVSESLAGRIAYTELPPIGFSELPASISLQRHWFRGGFPGALTAKTEVQSRNWLDHFIKSYIERDLNQFFHVNLSTTLVRNFWQMLAYNNSGVLNAENFARALGVTNPTVNRYLDYLEGAYLVRKLQPWFANVNKRLVKSPKVYIRDSGLLHRLAQIHTMDELRGNVLIGASWEGYAIEQIIQVLPPALSPFFYRTHNGAELDLLLVKKNKPYVAIEIKVSASAQPSRGFYESIDTLNPAKRFVIAPYGEAYPGRQASIHCGLKHFLEQELPKI</sequence>
<protein>
    <recommendedName>
        <fullName evidence="1">AAA+ ATPase domain-containing protein</fullName>
    </recommendedName>
</protein>
<dbReference type="SMART" id="SM00382">
    <property type="entry name" value="AAA"/>
    <property type="match status" value="1"/>
</dbReference>
<keyword evidence="3" id="KW-1185">Reference proteome</keyword>
<dbReference type="EMBL" id="FMZO01000010">
    <property type="protein sequence ID" value="SDD57499.1"/>
    <property type="molecule type" value="Genomic_DNA"/>
</dbReference>